<organism evidence="1 2">
    <name type="scientific">Cryobacterium psychrophilum</name>
    <dbReference type="NCBI Taxonomy" id="41988"/>
    <lineage>
        <taxon>Bacteria</taxon>
        <taxon>Bacillati</taxon>
        <taxon>Actinomycetota</taxon>
        <taxon>Actinomycetes</taxon>
        <taxon>Micrococcales</taxon>
        <taxon>Microbacteriaceae</taxon>
        <taxon>Cryobacterium</taxon>
    </lineage>
</organism>
<proteinExistence type="predicted"/>
<evidence type="ECO:0000313" key="2">
    <source>
        <dbReference type="Proteomes" id="UP000298218"/>
    </source>
</evidence>
<gene>
    <name evidence="1" type="primary">mobC</name>
    <name evidence="1" type="ORF">E3T53_16255</name>
</gene>
<dbReference type="EMBL" id="SOHQ01000044">
    <property type="protein sequence ID" value="TFD75350.1"/>
    <property type="molecule type" value="Genomic_DNA"/>
</dbReference>
<protein>
    <submittedName>
        <fullName evidence="1">Plasmid mobilization relaxosome protein MobC</fullName>
    </submittedName>
</protein>
<keyword evidence="2" id="KW-1185">Reference proteome</keyword>
<dbReference type="Pfam" id="PF21983">
    <property type="entry name" value="NikA-like"/>
    <property type="match status" value="1"/>
</dbReference>
<reference evidence="1 2" key="1">
    <citation type="submission" date="2019-03" db="EMBL/GenBank/DDBJ databases">
        <title>Genomics of glacier-inhabiting Cryobacterium strains.</title>
        <authorList>
            <person name="Liu Q."/>
            <person name="Xin Y.-H."/>
        </authorList>
    </citation>
    <scope>NUCLEOTIDE SEQUENCE [LARGE SCALE GENOMIC DNA]</scope>
    <source>
        <strain evidence="1 2">CGMCC 1.4292</strain>
    </source>
</reference>
<dbReference type="OrthoDB" id="5122470at2"/>
<accession>A0A4Y8KIE8</accession>
<evidence type="ECO:0000313" key="1">
    <source>
        <dbReference type="EMBL" id="TFD75350.1"/>
    </source>
</evidence>
<sequence>MVPGLSGSLRWAGRGGMRAEPSERRLFGRARRANSVVARKKFYSVYVSPDEDAKLQARAVVRKVTVPRFLFESAMNAHIETSTERQEVIAELFRVTRLMANVSNNVNQLAKYANSEGQFPAEAAGVVAEYQVLAGQVEDVIERLAQS</sequence>
<dbReference type="InterPro" id="IPR053842">
    <property type="entry name" value="NikA-like"/>
</dbReference>
<dbReference type="Proteomes" id="UP000298218">
    <property type="component" value="Unassembled WGS sequence"/>
</dbReference>
<dbReference type="AlphaFoldDB" id="A0A4Y8KIE8"/>
<name>A0A4Y8KIE8_9MICO</name>
<comment type="caution">
    <text evidence="1">The sequence shown here is derived from an EMBL/GenBank/DDBJ whole genome shotgun (WGS) entry which is preliminary data.</text>
</comment>